<protein>
    <submittedName>
        <fullName evidence="1">Uncharacterized protein</fullName>
    </submittedName>
</protein>
<accession>A0ABT9TRT0</accession>
<gene>
    <name evidence="1" type="ORF">J2T10_004060</name>
</gene>
<name>A0ABT9TRT0_PAENI</name>
<proteinExistence type="predicted"/>
<dbReference type="RefSeq" id="WP_306879595.1">
    <property type="nucleotide sequence ID" value="NZ_JAUSSW010000016.1"/>
</dbReference>
<organism evidence="1 2">
    <name type="scientific">Paenarthrobacter nicotinovorans</name>
    <name type="common">Arthrobacter nicotinovorans</name>
    <dbReference type="NCBI Taxonomy" id="29320"/>
    <lineage>
        <taxon>Bacteria</taxon>
        <taxon>Bacillati</taxon>
        <taxon>Actinomycetota</taxon>
        <taxon>Actinomycetes</taxon>
        <taxon>Micrococcales</taxon>
        <taxon>Micrococcaceae</taxon>
        <taxon>Paenarthrobacter</taxon>
    </lineage>
</organism>
<evidence type="ECO:0000313" key="2">
    <source>
        <dbReference type="Proteomes" id="UP001244563"/>
    </source>
</evidence>
<evidence type="ECO:0000313" key="1">
    <source>
        <dbReference type="EMBL" id="MDQ0104386.1"/>
    </source>
</evidence>
<sequence>MTLHPADGPIRVLAPLSILDGQYASGMPMRWLIRETFTGGLSEEEHDERGRQWWEARQSIRPLLHSGADRLIDINVHDGIIDSLRQVEPDVVELRALIGDLQVGYEWLYARYEGASLNIVEPGFGEAGTAFEMLRDELALQDSFFVHSVITWPHGEFDIVFAAVELELTPGHGQDRDALFAREEPPASRTVG</sequence>
<keyword evidence="2" id="KW-1185">Reference proteome</keyword>
<dbReference type="Proteomes" id="UP001244563">
    <property type="component" value="Unassembled WGS sequence"/>
</dbReference>
<reference evidence="1 2" key="1">
    <citation type="submission" date="2023-07" db="EMBL/GenBank/DDBJ databases">
        <title>Sorghum-associated microbial communities from plants grown in Nebraska, USA.</title>
        <authorList>
            <person name="Schachtman D."/>
        </authorList>
    </citation>
    <scope>NUCLEOTIDE SEQUENCE [LARGE SCALE GENOMIC DNA]</scope>
    <source>
        <strain evidence="1 2">CC523</strain>
    </source>
</reference>
<dbReference type="EMBL" id="JAUSSW010000016">
    <property type="protein sequence ID" value="MDQ0104386.1"/>
    <property type="molecule type" value="Genomic_DNA"/>
</dbReference>
<comment type="caution">
    <text evidence="1">The sequence shown here is derived from an EMBL/GenBank/DDBJ whole genome shotgun (WGS) entry which is preliminary data.</text>
</comment>